<reference evidence="1" key="1">
    <citation type="journal article" date="2014" name="Front. Microbiol.">
        <title>High frequency of phylogenetically diverse reductive dehalogenase-homologous genes in deep subseafloor sedimentary metagenomes.</title>
        <authorList>
            <person name="Kawai M."/>
            <person name="Futagami T."/>
            <person name="Toyoda A."/>
            <person name="Takaki Y."/>
            <person name="Nishi S."/>
            <person name="Hori S."/>
            <person name="Arai W."/>
            <person name="Tsubouchi T."/>
            <person name="Morono Y."/>
            <person name="Uchiyama I."/>
            <person name="Ito T."/>
            <person name="Fujiyama A."/>
            <person name="Inagaki F."/>
            <person name="Takami H."/>
        </authorList>
    </citation>
    <scope>NUCLEOTIDE SEQUENCE</scope>
    <source>
        <strain evidence="1">Expedition CK06-06</strain>
    </source>
</reference>
<evidence type="ECO:0008006" key="2">
    <source>
        <dbReference type="Google" id="ProtNLM"/>
    </source>
</evidence>
<name>X1EAG9_9ZZZZ</name>
<sequence length="47" mass="5615">IDVLRGSMPRRAESMVIEWSAIHQQELMQNWNRLQNDQPAQRIEPLE</sequence>
<dbReference type="InterPro" id="IPR025427">
    <property type="entry name" value="DUF4160"/>
</dbReference>
<evidence type="ECO:0000313" key="1">
    <source>
        <dbReference type="EMBL" id="GAH17365.1"/>
    </source>
</evidence>
<dbReference type="Pfam" id="PF13711">
    <property type="entry name" value="DUF4160"/>
    <property type="match status" value="1"/>
</dbReference>
<feature type="non-terminal residue" evidence="1">
    <location>
        <position position="1"/>
    </location>
</feature>
<comment type="caution">
    <text evidence="1">The sequence shown here is derived from an EMBL/GenBank/DDBJ whole genome shotgun (WGS) entry which is preliminary data.</text>
</comment>
<gene>
    <name evidence="1" type="ORF">S01H4_58868</name>
</gene>
<accession>X1EAG9</accession>
<organism evidence="1">
    <name type="scientific">marine sediment metagenome</name>
    <dbReference type="NCBI Taxonomy" id="412755"/>
    <lineage>
        <taxon>unclassified sequences</taxon>
        <taxon>metagenomes</taxon>
        <taxon>ecological metagenomes</taxon>
    </lineage>
</organism>
<proteinExistence type="predicted"/>
<dbReference type="AlphaFoldDB" id="X1EAG9"/>
<protein>
    <recommendedName>
        <fullName evidence="2">DUF4160 domain-containing protein</fullName>
    </recommendedName>
</protein>
<dbReference type="EMBL" id="BART01034450">
    <property type="protein sequence ID" value="GAH17365.1"/>
    <property type="molecule type" value="Genomic_DNA"/>
</dbReference>